<proteinExistence type="predicted"/>
<sequence>MLMEASLVEKELFGVVNGEEEEEPTMELNSKTMKVFKMKQGLAYSCIMLSIEPAQLPHCSAWLGAKTALNFEEKLTTLSYSPDVHQMFDKKQFENLGFTPVVKRKHADLVAGMSELDIKCPKARGFRYEVEFSDGGWHTYYGPGMCPVGMVASPATSEEQQMMEEDGISWGDWNVVG</sequence>
<dbReference type="EMBL" id="KL197741">
    <property type="protein sequence ID" value="KDQ52246.1"/>
    <property type="molecule type" value="Genomic_DNA"/>
</dbReference>
<evidence type="ECO:0000313" key="2">
    <source>
        <dbReference type="Proteomes" id="UP000027265"/>
    </source>
</evidence>
<evidence type="ECO:0000313" key="1">
    <source>
        <dbReference type="EMBL" id="KDQ52246.1"/>
    </source>
</evidence>
<gene>
    <name evidence="1" type="ORF">JAAARDRAFT_198421</name>
</gene>
<keyword evidence="2" id="KW-1185">Reference proteome</keyword>
<accession>A0A067PPJ4</accession>
<reference evidence="2" key="1">
    <citation type="journal article" date="2014" name="Proc. Natl. Acad. Sci. U.S.A.">
        <title>Extensive sampling of basidiomycete genomes demonstrates inadequacy of the white-rot/brown-rot paradigm for wood decay fungi.</title>
        <authorList>
            <person name="Riley R."/>
            <person name="Salamov A.A."/>
            <person name="Brown D.W."/>
            <person name="Nagy L.G."/>
            <person name="Floudas D."/>
            <person name="Held B.W."/>
            <person name="Levasseur A."/>
            <person name="Lombard V."/>
            <person name="Morin E."/>
            <person name="Otillar R."/>
            <person name="Lindquist E.A."/>
            <person name="Sun H."/>
            <person name="LaButti K.M."/>
            <person name="Schmutz J."/>
            <person name="Jabbour D."/>
            <person name="Luo H."/>
            <person name="Baker S.E."/>
            <person name="Pisabarro A.G."/>
            <person name="Walton J.D."/>
            <person name="Blanchette R.A."/>
            <person name="Henrissat B."/>
            <person name="Martin F."/>
            <person name="Cullen D."/>
            <person name="Hibbett D.S."/>
            <person name="Grigoriev I.V."/>
        </authorList>
    </citation>
    <scope>NUCLEOTIDE SEQUENCE [LARGE SCALE GENOMIC DNA]</scope>
    <source>
        <strain evidence="2">MUCL 33604</strain>
    </source>
</reference>
<name>A0A067PPJ4_9AGAM</name>
<dbReference type="HOGENOM" id="CLU_1518077_0_0_1"/>
<organism evidence="1 2">
    <name type="scientific">Jaapia argillacea MUCL 33604</name>
    <dbReference type="NCBI Taxonomy" id="933084"/>
    <lineage>
        <taxon>Eukaryota</taxon>
        <taxon>Fungi</taxon>
        <taxon>Dikarya</taxon>
        <taxon>Basidiomycota</taxon>
        <taxon>Agaricomycotina</taxon>
        <taxon>Agaricomycetes</taxon>
        <taxon>Agaricomycetidae</taxon>
        <taxon>Jaapiales</taxon>
        <taxon>Jaapiaceae</taxon>
        <taxon>Jaapia</taxon>
    </lineage>
</organism>
<dbReference type="Proteomes" id="UP000027265">
    <property type="component" value="Unassembled WGS sequence"/>
</dbReference>
<protein>
    <submittedName>
        <fullName evidence="1">Uncharacterized protein</fullName>
    </submittedName>
</protein>
<dbReference type="InParanoid" id="A0A067PPJ4"/>
<dbReference type="OrthoDB" id="3259884at2759"/>
<dbReference type="AlphaFoldDB" id="A0A067PPJ4"/>